<protein>
    <recommendedName>
        <fullName evidence="3">NlpC/P60 family protein</fullName>
    </recommendedName>
</protein>
<dbReference type="EMBL" id="SLUI01000003">
    <property type="protein sequence ID" value="TCL38788.1"/>
    <property type="molecule type" value="Genomic_DNA"/>
</dbReference>
<comment type="caution">
    <text evidence="1">The sequence shown here is derived from an EMBL/GenBank/DDBJ whole genome shotgun (WGS) entry which is preliminary data.</text>
</comment>
<organism evidence="1 2">
    <name type="scientific">Anaerospora hongkongensis</name>
    <dbReference type="NCBI Taxonomy" id="244830"/>
    <lineage>
        <taxon>Bacteria</taxon>
        <taxon>Bacillati</taxon>
        <taxon>Bacillota</taxon>
        <taxon>Negativicutes</taxon>
        <taxon>Selenomonadales</taxon>
        <taxon>Sporomusaceae</taxon>
        <taxon>Anaerospora</taxon>
    </lineage>
</organism>
<dbReference type="AlphaFoldDB" id="A0A4R1Q2R7"/>
<reference evidence="1 2" key="1">
    <citation type="submission" date="2019-03" db="EMBL/GenBank/DDBJ databases">
        <title>Genomic Encyclopedia of Type Strains, Phase IV (KMG-IV): sequencing the most valuable type-strain genomes for metagenomic binning, comparative biology and taxonomic classification.</title>
        <authorList>
            <person name="Goeker M."/>
        </authorList>
    </citation>
    <scope>NUCLEOTIDE SEQUENCE [LARGE SCALE GENOMIC DNA]</scope>
    <source>
        <strain evidence="1 2">DSM 15969</strain>
    </source>
</reference>
<proteinExistence type="predicted"/>
<name>A0A4R1Q2R7_9FIRM</name>
<evidence type="ECO:0000313" key="1">
    <source>
        <dbReference type="EMBL" id="TCL38788.1"/>
    </source>
</evidence>
<gene>
    <name evidence="1" type="ORF">EV210_103271</name>
</gene>
<evidence type="ECO:0000313" key="2">
    <source>
        <dbReference type="Proteomes" id="UP000295063"/>
    </source>
</evidence>
<sequence length="111" mass="13548">MEFYKTHQWQPSFDDGKLIDREWFVKEKYRMLRYFIKYFEKTRSIAALEYGDIVLFEVYGEHHTGIYLEYDKFLSTFPPKNATVTSYSFIDRLSYWGQFFVCGFKRRKAGE</sequence>
<keyword evidence="2" id="KW-1185">Reference proteome</keyword>
<dbReference type="Proteomes" id="UP000295063">
    <property type="component" value="Unassembled WGS sequence"/>
</dbReference>
<evidence type="ECO:0008006" key="3">
    <source>
        <dbReference type="Google" id="ProtNLM"/>
    </source>
</evidence>
<accession>A0A4R1Q2R7</accession>